<sequence length="460" mass="48785">YKDAFEELRTKYDEATKREQLWQARAKTAELASRPPNRQQDPWTYPVQHPTSNAFTNLTPSLAQSSSRNYDPPTPPSPLPIPNDGCGGCKANGECPCVDEYTTVPPSASSKLTTTTTIANIGFNNDDGSLAQAPPTLSRNMSIESMLSPTTVHTNASTRPSSSRGLGAQDSSFMKAESSATSQMDWTDQEVDFTMSYAKRSSSSSWGGGDGSSGSGVSVTGLSSLHSTTAAAAAAVKDKGAMPPPSYIPGTCDQCRANPEQKRFCEDLALRKAASEVSHARGHVGAAAQEEQQQQRKAKRLKVAPAPAAGVDAEGLSSSGAGGTGEGEVRLTCQEAYHFSKAVADAVPTLSERNGLAMTNNGRTESQVLFAEFVNSQPGSRRGTGTVQQQQKGTDWETVGMEMEMEMGAGQREGERQGRNMSLAEYDVVDVLATWRKSFAGGRRGGGGGFGVGEVESRDE</sequence>
<protein>
    <submittedName>
        <fullName evidence="1">Uncharacterized protein</fullName>
    </submittedName>
</protein>
<organism evidence="1 2">
    <name type="scientific">Coniosporium uncinatum</name>
    <dbReference type="NCBI Taxonomy" id="93489"/>
    <lineage>
        <taxon>Eukaryota</taxon>
        <taxon>Fungi</taxon>
        <taxon>Dikarya</taxon>
        <taxon>Ascomycota</taxon>
        <taxon>Pezizomycotina</taxon>
        <taxon>Dothideomycetes</taxon>
        <taxon>Dothideomycetes incertae sedis</taxon>
        <taxon>Coniosporium</taxon>
    </lineage>
</organism>
<feature type="non-terminal residue" evidence="1">
    <location>
        <position position="1"/>
    </location>
</feature>
<evidence type="ECO:0000313" key="2">
    <source>
        <dbReference type="Proteomes" id="UP001186974"/>
    </source>
</evidence>
<comment type="caution">
    <text evidence="1">The sequence shown here is derived from an EMBL/GenBank/DDBJ whole genome shotgun (WGS) entry which is preliminary data.</text>
</comment>
<dbReference type="Proteomes" id="UP001186974">
    <property type="component" value="Unassembled WGS sequence"/>
</dbReference>
<accession>A0ACC3DRG6</accession>
<keyword evidence="2" id="KW-1185">Reference proteome</keyword>
<evidence type="ECO:0000313" key="1">
    <source>
        <dbReference type="EMBL" id="KAK3079125.1"/>
    </source>
</evidence>
<reference evidence="1" key="1">
    <citation type="submission" date="2024-09" db="EMBL/GenBank/DDBJ databases">
        <title>Black Yeasts Isolated from many extreme environments.</title>
        <authorList>
            <person name="Coleine C."/>
            <person name="Stajich J.E."/>
            <person name="Selbmann L."/>
        </authorList>
    </citation>
    <scope>NUCLEOTIDE SEQUENCE</scope>
    <source>
        <strain evidence="1">CCFEE 5737</strain>
    </source>
</reference>
<proteinExistence type="predicted"/>
<dbReference type="EMBL" id="JAWDJW010001359">
    <property type="protein sequence ID" value="KAK3079125.1"/>
    <property type="molecule type" value="Genomic_DNA"/>
</dbReference>
<gene>
    <name evidence="1" type="ORF">LTS18_005679</name>
</gene>
<name>A0ACC3DRG6_9PEZI</name>